<dbReference type="Pfam" id="PF02698">
    <property type="entry name" value="DUF218"/>
    <property type="match status" value="1"/>
</dbReference>
<keyword evidence="1" id="KW-1133">Transmembrane helix</keyword>
<dbReference type="InterPro" id="IPR051599">
    <property type="entry name" value="Cell_Envelope_Assoc"/>
</dbReference>
<keyword evidence="1" id="KW-0472">Membrane</keyword>
<keyword evidence="1" id="KW-0812">Transmembrane</keyword>
<evidence type="ECO:0000256" key="1">
    <source>
        <dbReference type="SAM" id="Phobius"/>
    </source>
</evidence>
<proteinExistence type="predicted"/>
<evidence type="ECO:0000313" key="4">
    <source>
        <dbReference type="Proteomes" id="UP000032414"/>
    </source>
</evidence>
<dbReference type="InterPro" id="IPR003848">
    <property type="entry name" value="DUF218"/>
</dbReference>
<dbReference type="HOGENOM" id="CLU_053514_0_0_6"/>
<organism evidence="3 4">
    <name type="scientific">Legionella micdadei</name>
    <name type="common">Tatlockia micdadei</name>
    <dbReference type="NCBI Taxonomy" id="451"/>
    <lineage>
        <taxon>Bacteria</taxon>
        <taxon>Pseudomonadati</taxon>
        <taxon>Pseudomonadota</taxon>
        <taxon>Gammaproteobacteria</taxon>
        <taxon>Legionellales</taxon>
        <taxon>Legionellaceae</taxon>
        <taxon>Legionella</taxon>
    </lineage>
</organism>
<dbReference type="Proteomes" id="UP000032414">
    <property type="component" value="Chromosome I"/>
</dbReference>
<reference evidence="4" key="1">
    <citation type="submission" date="2014-09" db="EMBL/GenBank/DDBJ databases">
        <authorList>
            <person name="Gomez-Valero L."/>
        </authorList>
    </citation>
    <scope>NUCLEOTIDE SEQUENCE [LARGE SCALE GENOMIC DNA]</scope>
    <source>
        <strain evidence="4">ATCC33218</strain>
    </source>
</reference>
<evidence type="ECO:0000259" key="2">
    <source>
        <dbReference type="Pfam" id="PF02698"/>
    </source>
</evidence>
<dbReference type="CDD" id="cd06259">
    <property type="entry name" value="YdcF-like"/>
    <property type="match status" value="1"/>
</dbReference>
<feature type="domain" description="DUF218" evidence="2">
    <location>
        <begin position="97"/>
        <end position="258"/>
    </location>
</feature>
<gene>
    <name evidence="3" type="ORF">LMI_0985</name>
</gene>
<dbReference type="InterPro" id="IPR014729">
    <property type="entry name" value="Rossmann-like_a/b/a_fold"/>
</dbReference>
<name>A0A098GFN9_LEGMI</name>
<dbReference type="KEGG" id="tmc:LMI_0985"/>
<dbReference type="Gene3D" id="3.40.50.620">
    <property type="entry name" value="HUPs"/>
    <property type="match status" value="1"/>
</dbReference>
<dbReference type="GO" id="GO:0005886">
    <property type="term" value="C:plasma membrane"/>
    <property type="evidence" value="ECO:0007669"/>
    <property type="project" value="TreeGrafter"/>
</dbReference>
<protein>
    <recommendedName>
        <fullName evidence="2">DUF218 domain-containing protein</fullName>
    </recommendedName>
</protein>
<accession>A0A098GFN9</accession>
<dbReference type="EMBL" id="LN614830">
    <property type="protein sequence ID" value="CEG60301.1"/>
    <property type="molecule type" value="Genomic_DNA"/>
</dbReference>
<sequence>MYICFVGALFDAEDEVVVIFRHLFEVMLNPFFLVLLFFTVLLVLLWFIGDHRFIRGGLVLVLVLLIFFSTGWFVQSLTRNLEDEYSPITKINPAIHWVVVLSGGQSDRIDMPANSLLSNVSIKRLLEGLRLYRQLPAAKLLLSGGGYGFEVPEANHLSEIASWFAIPQSDIVLETKSINTADQIKAIKQIVHKEPFYLVTSAIHMPRSMQLCQAQGLHPIAAPTDYTLYWNDERWAKRYLPNPHNLFYLSVAMHELLGRAWLKMRGEL</sequence>
<dbReference type="AlphaFoldDB" id="A0A098GFN9"/>
<dbReference type="PANTHER" id="PTHR30336:SF4">
    <property type="entry name" value="ENVELOPE BIOGENESIS FACTOR ELYC"/>
    <property type="match status" value="1"/>
</dbReference>
<feature type="transmembrane region" description="Helical" evidence="1">
    <location>
        <begin position="31"/>
        <end position="49"/>
    </location>
</feature>
<dbReference type="GO" id="GO:0043164">
    <property type="term" value="P:Gram-negative-bacterium-type cell wall biogenesis"/>
    <property type="evidence" value="ECO:0007669"/>
    <property type="project" value="TreeGrafter"/>
</dbReference>
<dbReference type="GO" id="GO:0000270">
    <property type="term" value="P:peptidoglycan metabolic process"/>
    <property type="evidence" value="ECO:0007669"/>
    <property type="project" value="TreeGrafter"/>
</dbReference>
<evidence type="ECO:0000313" key="3">
    <source>
        <dbReference type="EMBL" id="CEG60301.1"/>
    </source>
</evidence>
<dbReference type="PANTHER" id="PTHR30336">
    <property type="entry name" value="INNER MEMBRANE PROTEIN, PROBABLE PERMEASE"/>
    <property type="match status" value="1"/>
</dbReference>
<feature type="transmembrane region" description="Helical" evidence="1">
    <location>
        <begin position="56"/>
        <end position="74"/>
    </location>
</feature>